<feature type="chain" id="PRO_5046943280" description="Peptidoglycan binding-like domain-containing protein" evidence="2">
    <location>
        <begin position="21"/>
        <end position="569"/>
    </location>
</feature>
<feature type="compositionally biased region" description="Low complexity" evidence="1">
    <location>
        <begin position="279"/>
        <end position="293"/>
    </location>
</feature>
<keyword evidence="2" id="KW-0732">Signal</keyword>
<dbReference type="InterPro" id="IPR036365">
    <property type="entry name" value="PGBD-like_sf"/>
</dbReference>
<accession>A0ABU1JV44</accession>
<feature type="domain" description="Peptidoglycan binding-like" evidence="3">
    <location>
        <begin position="48"/>
        <end position="92"/>
    </location>
</feature>
<feature type="compositionally biased region" description="Polar residues" evidence="1">
    <location>
        <begin position="263"/>
        <end position="278"/>
    </location>
</feature>
<dbReference type="InterPro" id="IPR002477">
    <property type="entry name" value="Peptidoglycan-bd-like"/>
</dbReference>
<dbReference type="InterPro" id="IPR036366">
    <property type="entry name" value="PGBDSf"/>
</dbReference>
<dbReference type="EMBL" id="JAVDPW010000009">
    <property type="protein sequence ID" value="MDR6292490.1"/>
    <property type="molecule type" value="Genomic_DNA"/>
</dbReference>
<dbReference type="InterPro" id="IPR025644">
    <property type="entry name" value="DUF4344"/>
</dbReference>
<evidence type="ECO:0000313" key="5">
    <source>
        <dbReference type="Proteomes" id="UP001262410"/>
    </source>
</evidence>
<dbReference type="Pfam" id="PF14247">
    <property type="entry name" value="DUF4344"/>
    <property type="match status" value="1"/>
</dbReference>
<feature type="signal peptide" evidence="2">
    <location>
        <begin position="1"/>
        <end position="20"/>
    </location>
</feature>
<feature type="region of interest" description="Disordered" evidence="1">
    <location>
        <begin position="547"/>
        <end position="569"/>
    </location>
</feature>
<reference evidence="4 5" key="1">
    <citation type="submission" date="2023-07" db="EMBL/GenBank/DDBJ databases">
        <title>Sorghum-associated microbial communities from plants grown in Nebraska, USA.</title>
        <authorList>
            <person name="Schachtman D."/>
        </authorList>
    </citation>
    <scope>NUCLEOTIDE SEQUENCE [LARGE SCALE GENOMIC DNA]</scope>
    <source>
        <strain evidence="4 5">584</strain>
    </source>
</reference>
<gene>
    <name evidence="4" type="ORF">E9232_005030</name>
</gene>
<dbReference type="Gene3D" id="1.10.101.10">
    <property type="entry name" value="PGBD-like superfamily/PGBD"/>
    <property type="match status" value="1"/>
</dbReference>
<dbReference type="RefSeq" id="WP_309798634.1">
    <property type="nucleotide sequence ID" value="NZ_JAVDPW010000009.1"/>
</dbReference>
<evidence type="ECO:0000313" key="4">
    <source>
        <dbReference type="EMBL" id="MDR6292490.1"/>
    </source>
</evidence>
<keyword evidence="5" id="KW-1185">Reference proteome</keyword>
<evidence type="ECO:0000256" key="1">
    <source>
        <dbReference type="SAM" id="MobiDB-lite"/>
    </source>
</evidence>
<evidence type="ECO:0000259" key="3">
    <source>
        <dbReference type="Pfam" id="PF01471"/>
    </source>
</evidence>
<sequence>MAIAALVLCALIGWVSPGVAQTTGTSNPYAAPTDPAALEDLLNVHEKKLLQEGLIWLGFYNGWADGAFARGTRDAIWRWQQENDATPTGHIDGPQALKLAGVALSIRDSLGWEDLSDSRSKITLSYPSKLLVKRQDSDNGGLLLDSSDGGISLMTLRLTDIKPGQIDNLYNSLANDEKSQVTYNFKKTDLFIISGNRGTGKFYARYEQRGSEIRGYDLIWEGDRDKDMGPISVMISNSFYPFGYDEPQEDPTYPTLQALLQSEDQKRGTSQSGGSAPRQQPAEGQGSGQAAGATDPRKGGTVFTYDYQPPKSPELQRAYEFVKETDALRQIPEISAMDGMFKMPRPLQFVAGECGTVNAFYSPDNSAIVLCYEMVDSLVREGHALAKKTGGGSDFQTAYVKQNLRFIMLHETGHALIDILALPSTGREEDAVDQLAAVVIMLNNWDQESTDQVVANLKLVALWFSLQGGGGQDDGMARYADEHSLSEQRYFNLLCILYGRDPERYAEIVQNGLLPEARAGRCRAETVKIFEAWSTLLIPHFASGVQGDTAEAQPQQEAEPEDPYKTLGK</sequence>
<organism evidence="4 5">
    <name type="scientific">Inquilinus ginsengisoli</name>
    <dbReference type="NCBI Taxonomy" id="363840"/>
    <lineage>
        <taxon>Bacteria</taxon>
        <taxon>Pseudomonadati</taxon>
        <taxon>Pseudomonadota</taxon>
        <taxon>Alphaproteobacteria</taxon>
        <taxon>Rhodospirillales</taxon>
        <taxon>Rhodospirillaceae</taxon>
        <taxon>Inquilinus</taxon>
    </lineage>
</organism>
<dbReference type="SUPFAM" id="SSF47090">
    <property type="entry name" value="PGBD-like"/>
    <property type="match status" value="1"/>
</dbReference>
<feature type="region of interest" description="Disordered" evidence="1">
    <location>
        <begin position="263"/>
        <end position="311"/>
    </location>
</feature>
<name>A0ABU1JV44_9PROT</name>
<dbReference type="Proteomes" id="UP001262410">
    <property type="component" value="Unassembled WGS sequence"/>
</dbReference>
<protein>
    <recommendedName>
        <fullName evidence="3">Peptidoglycan binding-like domain-containing protein</fullName>
    </recommendedName>
</protein>
<evidence type="ECO:0000256" key="2">
    <source>
        <dbReference type="SAM" id="SignalP"/>
    </source>
</evidence>
<comment type="caution">
    <text evidence="4">The sequence shown here is derived from an EMBL/GenBank/DDBJ whole genome shotgun (WGS) entry which is preliminary data.</text>
</comment>
<proteinExistence type="predicted"/>
<dbReference type="Pfam" id="PF01471">
    <property type="entry name" value="PG_binding_1"/>
    <property type="match status" value="1"/>
</dbReference>